<gene>
    <name evidence="11" type="ORF">PS854_02477</name>
</gene>
<evidence type="ECO:0000256" key="3">
    <source>
        <dbReference type="ARBA" id="ARBA00022723"/>
    </source>
</evidence>
<dbReference type="PANTHER" id="PTHR37424:SF1">
    <property type="entry name" value="BACTERIOFERRITIN-ASSOCIATED FERREDOXIN"/>
    <property type="match status" value="1"/>
</dbReference>
<accession>A0A5E7K357</accession>
<feature type="domain" description="BFD-like [2Fe-2S]-binding" evidence="10">
    <location>
        <begin position="31"/>
        <end position="79"/>
    </location>
</feature>
<organism evidence="11 12">
    <name type="scientific">Pseudomonas fluorescens</name>
    <dbReference type="NCBI Taxonomy" id="294"/>
    <lineage>
        <taxon>Bacteria</taxon>
        <taxon>Pseudomonadati</taxon>
        <taxon>Pseudomonadota</taxon>
        <taxon>Gammaproteobacteria</taxon>
        <taxon>Pseudomonadales</taxon>
        <taxon>Pseudomonadaceae</taxon>
        <taxon>Pseudomonas</taxon>
    </lineage>
</organism>
<comment type="similarity">
    <text evidence="9">Belongs to the Bfd family.</text>
</comment>
<keyword evidence="1" id="KW-0813">Transport</keyword>
<dbReference type="Gene3D" id="1.10.10.1100">
    <property type="entry name" value="BFD-like [2Fe-2S]-binding domain"/>
    <property type="match status" value="1"/>
</dbReference>
<evidence type="ECO:0000256" key="1">
    <source>
        <dbReference type="ARBA" id="ARBA00022448"/>
    </source>
</evidence>
<keyword evidence="3" id="KW-0479">Metal-binding</keyword>
<evidence type="ECO:0000256" key="2">
    <source>
        <dbReference type="ARBA" id="ARBA00022714"/>
    </source>
</evidence>
<dbReference type="GO" id="GO:0046872">
    <property type="term" value="F:metal ion binding"/>
    <property type="evidence" value="ECO:0007669"/>
    <property type="project" value="UniProtKB-KW"/>
</dbReference>
<dbReference type="AlphaFoldDB" id="A0A5E7K357"/>
<evidence type="ECO:0000256" key="5">
    <source>
        <dbReference type="ARBA" id="ARBA00023004"/>
    </source>
</evidence>
<evidence type="ECO:0000256" key="6">
    <source>
        <dbReference type="ARBA" id="ARBA00023014"/>
    </source>
</evidence>
<keyword evidence="4" id="KW-0249">Electron transport</keyword>
<dbReference type="GO" id="GO:0051537">
    <property type="term" value="F:2 iron, 2 sulfur cluster binding"/>
    <property type="evidence" value="ECO:0007669"/>
    <property type="project" value="UniProtKB-KW"/>
</dbReference>
<dbReference type="CDD" id="cd19945">
    <property type="entry name" value="Fer2_BFD"/>
    <property type="match status" value="1"/>
</dbReference>
<protein>
    <recommendedName>
        <fullName evidence="8">Bacterioferritin-associated ferredoxin</fullName>
    </recommendedName>
</protein>
<comment type="cofactor">
    <cofactor evidence="7">
        <name>[2Fe-2S] cluster</name>
        <dbReference type="ChEBI" id="CHEBI:190135"/>
    </cofactor>
</comment>
<dbReference type="InterPro" id="IPR007419">
    <property type="entry name" value="BFD-like_2Fe2S-bd_dom"/>
</dbReference>
<sequence length="101" mass="11095">MPPQSTLTIILVNIKIHRIRDINKRRSSLMYVCLCTGVTDGKIRDAIYEGCCSYKEVRLATGVASQCGKCACLAKEVVRETLMELQTAQAAIPFPAEFTAA</sequence>
<dbReference type="PANTHER" id="PTHR37424">
    <property type="entry name" value="BACTERIOFERRITIN-ASSOCIATED FERREDOXIN"/>
    <property type="match status" value="1"/>
</dbReference>
<evidence type="ECO:0000313" key="12">
    <source>
        <dbReference type="Proteomes" id="UP000327111"/>
    </source>
</evidence>
<keyword evidence="2" id="KW-0001">2Fe-2S</keyword>
<dbReference type="Proteomes" id="UP000327111">
    <property type="component" value="Unassembled WGS sequence"/>
</dbReference>
<dbReference type="InterPro" id="IPR052371">
    <property type="entry name" value="BFD-associated_ferredoxin"/>
</dbReference>
<evidence type="ECO:0000256" key="7">
    <source>
        <dbReference type="ARBA" id="ARBA00034078"/>
    </source>
</evidence>
<reference evidence="11 12" key="1">
    <citation type="submission" date="2019-09" db="EMBL/GenBank/DDBJ databases">
        <authorList>
            <person name="Chandra G."/>
            <person name="Truman W A."/>
        </authorList>
    </citation>
    <scope>NUCLEOTIDE SEQUENCE [LARGE SCALE GENOMIC DNA]</scope>
    <source>
        <strain evidence="11">PS854</strain>
    </source>
</reference>
<evidence type="ECO:0000259" key="10">
    <source>
        <dbReference type="Pfam" id="PF04324"/>
    </source>
</evidence>
<evidence type="ECO:0000313" key="11">
    <source>
        <dbReference type="EMBL" id="VVO94612.1"/>
    </source>
</evidence>
<dbReference type="Pfam" id="PF04324">
    <property type="entry name" value="Fer2_BFD"/>
    <property type="match status" value="1"/>
</dbReference>
<dbReference type="InterPro" id="IPR041854">
    <property type="entry name" value="BFD-like_2Fe2S-bd_dom_sf"/>
</dbReference>
<evidence type="ECO:0000256" key="8">
    <source>
        <dbReference type="ARBA" id="ARBA00039386"/>
    </source>
</evidence>
<evidence type="ECO:0000256" key="4">
    <source>
        <dbReference type="ARBA" id="ARBA00022982"/>
    </source>
</evidence>
<proteinExistence type="inferred from homology"/>
<keyword evidence="6" id="KW-0411">Iron-sulfur</keyword>
<dbReference type="EMBL" id="CABVIF010000004">
    <property type="protein sequence ID" value="VVO94612.1"/>
    <property type="molecule type" value="Genomic_DNA"/>
</dbReference>
<evidence type="ECO:0000256" key="9">
    <source>
        <dbReference type="ARBA" id="ARBA00046332"/>
    </source>
</evidence>
<keyword evidence="5" id="KW-0408">Iron</keyword>
<name>A0A5E7K357_PSEFL</name>